<evidence type="ECO:0000256" key="1">
    <source>
        <dbReference type="SAM" id="MobiDB-lite"/>
    </source>
</evidence>
<proteinExistence type="predicted"/>
<dbReference type="PANTHER" id="PTHR33627:SF1">
    <property type="entry name" value="TRANSPOSASE"/>
    <property type="match status" value="1"/>
</dbReference>
<dbReference type="PANTHER" id="PTHR33627">
    <property type="entry name" value="TRANSPOSASE"/>
    <property type="match status" value="1"/>
</dbReference>
<feature type="domain" description="Transposase IS701-like DDE" evidence="2">
    <location>
        <begin position="2"/>
        <end position="32"/>
    </location>
</feature>
<dbReference type="InterPro" id="IPR038721">
    <property type="entry name" value="IS701-like_DDE_dom"/>
</dbReference>
<name>A0ABX3DLF1_9PSEU</name>
<evidence type="ECO:0000313" key="4">
    <source>
        <dbReference type="Proteomes" id="UP000186883"/>
    </source>
</evidence>
<reference evidence="3" key="1">
    <citation type="submission" date="2016-11" db="EMBL/GenBank/DDBJ databases">
        <title>Genome sequencing of Amycolatopsis regifaucium.</title>
        <authorList>
            <person name="Mayilraj S."/>
            <person name="Kaur N."/>
        </authorList>
    </citation>
    <scope>NUCLEOTIDE SEQUENCE [LARGE SCALE GENOMIC DNA]</scope>
    <source>
        <strain evidence="3">GY080</strain>
    </source>
</reference>
<protein>
    <recommendedName>
        <fullName evidence="2">Transposase IS701-like DDE domain-containing protein</fullName>
    </recommendedName>
</protein>
<keyword evidence="4" id="KW-1185">Reference proteome</keyword>
<accession>A0ABX3DLF1</accession>
<comment type="caution">
    <text evidence="3">The sequence shown here is derived from an EMBL/GenBank/DDBJ whole genome shotgun (WGS) entry which is preliminary data.</text>
</comment>
<sequence>MLVVDETGDVKMGSHTVGVQRQYTGTAGRIENAGLGSDTASATKPELAARMITRFLDSCHQTPWVTGDGVYGGNPTLCAALEHRATCLLPLLLIRAGTPDSPGAGRGIQTEGRGDVPARKGFGRTGTSPPRPRRLDFVDLQR</sequence>
<dbReference type="Pfam" id="PF13546">
    <property type="entry name" value="DDE_5"/>
    <property type="match status" value="1"/>
</dbReference>
<feature type="compositionally biased region" description="Basic and acidic residues" evidence="1">
    <location>
        <begin position="133"/>
        <end position="142"/>
    </location>
</feature>
<gene>
    <name evidence="3" type="ORF">ATP06_0228500</name>
</gene>
<dbReference type="Proteomes" id="UP000186883">
    <property type="component" value="Unassembled WGS sequence"/>
</dbReference>
<organism evidence="3 4">
    <name type="scientific">Amycolatopsis regifaucium</name>
    <dbReference type="NCBI Taxonomy" id="546365"/>
    <lineage>
        <taxon>Bacteria</taxon>
        <taxon>Bacillati</taxon>
        <taxon>Actinomycetota</taxon>
        <taxon>Actinomycetes</taxon>
        <taxon>Pseudonocardiales</taxon>
        <taxon>Pseudonocardiaceae</taxon>
        <taxon>Amycolatopsis</taxon>
    </lineage>
</organism>
<feature type="region of interest" description="Disordered" evidence="1">
    <location>
        <begin position="97"/>
        <end position="142"/>
    </location>
</feature>
<evidence type="ECO:0000259" key="2">
    <source>
        <dbReference type="Pfam" id="PF13546"/>
    </source>
</evidence>
<dbReference type="EMBL" id="LOBU02000019">
    <property type="protein sequence ID" value="OKA05005.1"/>
    <property type="molecule type" value="Genomic_DNA"/>
</dbReference>
<dbReference type="InterPro" id="IPR039365">
    <property type="entry name" value="IS701-like"/>
</dbReference>
<evidence type="ECO:0000313" key="3">
    <source>
        <dbReference type="EMBL" id="OKA05005.1"/>
    </source>
</evidence>